<evidence type="ECO:0000256" key="1">
    <source>
        <dbReference type="SAM" id="MobiDB-lite"/>
    </source>
</evidence>
<dbReference type="InterPro" id="IPR032710">
    <property type="entry name" value="NTF2-like_dom_sf"/>
</dbReference>
<accession>A0A3N2GRB3</accession>
<comment type="caution">
    <text evidence="3">The sequence shown here is derived from an EMBL/GenBank/DDBJ whole genome shotgun (WGS) entry which is preliminary data.</text>
</comment>
<feature type="compositionally biased region" description="Pro residues" evidence="1">
    <location>
        <begin position="120"/>
        <end position="129"/>
    </location>
</feature>
<sequence>MLCRYAHAIDRGDRALARTCYHPDATDDHGRFSGTVDELFAFFELYGASLAGTWHFLGTPTIVVDGDRAEAETYCLYRKDPLEGEPLFQGLRYHDVFSRREDHWRIARRTVILDWEHTSPEPPAAPSPPTWKRGARGDADPAASLTRLLR</sequence>
<evidence type="ECO:0000313" key="3">
    <source>
        <dbReference type="EMBL" id="ROS39162.1"/>
    </source>
</evidence>
<feature type="region of interest" description="Disordered" evidence="1">
    <location>
        <begin position="117"/>
        <end position="150"/>
    </location>
</feature>
<dbReference type="AlphaFoldDB" id="A0A3N2GRB3"/>
<organism evidence="3 4">
    <name type="scientific">Amycolatopsis thermoflava</name>
    <dbReference type="NCBI Taxonomy" id="84480"/>
    <lineage>
        <taxon>Bacteria</taxon>
        <taxon>Bacillati</taxon>
        <taxon>Actinomycetota</taxon>
        <taxon>Actinomycetes</taxon>
        <taxon>Pseudonocardiales</taxon>
        <taxon>Pseudonocardiaceae</taxon>
        <taxon>Amycolatopsis</taxon>
        <taxon>Amycolatopsis methanolica group</taxon>
    </lineage>
</organism>
<dbReference type="EMBL" id="RKHY01000001">
    <property type="protein sequence ID" value="ROS39162.1"/>
    <property type="molecule type" value="Genomic_DNA"/>
</dbReference>
<evidence type="ECO:0000313" key="4">
    <source>
        <dbReference type="Proteomes" id="UP000274843"/>
    </source>
</evidence>
<dbReference type="Proteomes" id="UP000274843">
    <property type="component" value="Unassembled WGS sequence"/>
</dbReference>
<reference evidence="3 4" key="1">
    <citation type="submission" date="2018-11" db="EMBL/GenBank/DDBJ databases">
        <title>Sequencing the genomes of 1000 actinobacteria strains.</title>
        <authorList>
            <person name="Klenk H.-P."/>
        </authorList>
    </citation>
    <scope>NUCLEOTIDE SEQUENCE [LARGE SCALE GENOMIC DNA]</scope>
    <source>
        <strain evidence="3 4">DSM 44348</strain>
    </source>
</reference>
<protein>
    <submittedName>
        <fullName evidence="3">SnoaL-like protein</fullName>
    </submittedName>
</protein>
<dbReference type="Gene3D" id="3.10.450.50">
    <property type="match status" value="1"/>
</dbReference>
<name>A0A3N2GRB3_9PSEU</name>
<proteinExistence type="predicted"/>
<keyword evidence="4" id="KW-1185">Reference proteome</keyword>
<dbReference type="InterPro" id="IPR037401">
    <property type="entry name" value="SnoaL-like"/>
</dbReference>
<dbReference type="SUPFAM" id="SSF54427">
    <property type="entry name" value="NTF2-like"/>
    <property type="match status" value="1"/>
</dbReference>
<dbReference type="CDD" id="cd00531">
    <property type="entry name" value="NTF2_like"/>
    <property type="match status" value="1"/>
</dbReference>
<gene>
    <name evidence="3" type="ORF">EDD35_1456</name>
</gene>
<evidence type="ECO:0000259" key="2">
    <source>
        <dbReference type="Pfam" id="PF13577"/>
    </source>
</evidence>
<feature type="domain" description="SnoaL-like" evidence="2">
    <location>
        <begin position="2"/>
        <end position="110"/>
    </location>
</feature>
<dbReference type="Pfam" id="PF13577">
    <property type="entry name" value="SnoaL_4"/>
    <property type="match status" value="1"/>
</dbReference>